<evidence type="ECO:0000313" key="1">
    <source>
        <dbReference type="EMBL" id="VAV92921.1"/>
    </source>
</evidence>
<dbReference type="EMBL" id="UOEF01000151">
    <property type="protein sequence ID" value="VAV92921.1"/>
    <property type="molecule type" value="Genomic_DNA"/>
</dbReference>
<proteinExistence type="predicted"/>
<dbReference type="GO" id="GO:0016740">
    <property type="term" value="F:transferase activity"/>
    <property type="evidence" value="ECO:0007669"/>
    <property type="project" value="UniProtKB-KW"/>
</dbReference>
<keyword evidence="1" id="KW-0808">Transferase</keyword>
<protein>
    <submittedName>
        <fullName evidence="1">FIG00687856: Predicted nucleotidyltransferases</fullName>
    </submittedName>
</protein>
<reference evidence="1" key="1">
    <citation type="submission" date="2018-06" db="EMBL/GenBank/DDBJ databases">
        <authorList>
            <person name="Zhirakovskaya E."/>
        </authorList>
    </citation>
    <scope>NUCLEOTIDE SEQUENCE</scope>
</reference>
<organism evidence="1">
    <name type="scientific">hydrothermal vent metagenome</name>
    <dbReference type="NCBI Taxonomy" id="652676"/>
    <lineage>
        <taxon>unclassified sequences</taxon>
        <taxon>metagenomes</taxon>
        <taxon>ecological metagenomes</taxon>
    </lineage>
</organism>
<name>A0A3B0RN95_9ZZZZ</name>
<accession>A0A3B0RN95</accession>
<sequence length="297" mass="32754">MSDLKTLIEEELALPVDPRVGGFAASIAAQYGDASKAVLFYGSCLRTTRLDGQMLDFYLIVSSYEEAYGKSWLVKANKLLPPNVFPAEHDGLVAKVAVLSEDDFYKLNRPEASAVSVWARFAQPSRLVWSADEAAKSTAIEAIKGAPMTLFALTLPMLGGETHSISDIWRQGFELTYGAELRAERGNRPGSVVDADPQRYDRFGLATLEERKANPEARLSVIAAGKRWKKLRRNGKLLTLARLAKASGTYAGGIDYLAWKINRHAGTDYEIKPWQRKWPILGAIVMLPRLLIGGAIK</sequence>
<dbReference type="AlphaFoldDB" id="A0A3B0RN95"/>
<gene>
    <name evidence="1" type="ORF">MNBD_ALPHA04-1150</name>
</gene>